<proteinExistence type="predicted"/>
<gene>
    <name evidence="9" type="ORF">ASZ90_007176</name>
</gene>
<dbReference type="PANTHER" id="PTHR42718">
    <property type="entry name" value="MAJOR FACILITATOR SUPERFAMILY MULTIDRUG TRANSPORTER MFSC"/>
    <property type="match status" value="1"/>
</dbReference>
<feature type="transmembrane region" description="Helical" evidence="7">
    <location>
        <begin position="273"/>
        <end position="290"/>
    </location>
</feature>
<evidence type="ECO:0000256" key="3">
    <source>
        <dbReference type="ARBA" id="ARBA00022475"/>
    </source>
</evidence>
<dbReference type="CDD" id="cd17321">
    <property type="entry name" value="MFS_MMR_MDR_like"/>
    <property type="match status" value="1"/>
</dbReference>
<organism evidence="9">
    <name type="scientific">hydrocarbon metagenome</name>
    <dbReference type="NCBI Taxonomy" id="938273"/>
    <lineage>
        <taxon>unclassified sequences</taxon>
        <taxon>metagenomes</taxon>
        <taxon>ecological metagenomes</taxon>
    </lineage>
</organism>
<feature type="transmembrane region" description="Helical" evidence="7">
    <location>
        <begin position="112"/>
        <end position="133"/>
    </location>
</feature>
<feature type="transmembrane region" description="Helical" evidence="7">
    <location>
        <begin position="139"/>
        <end position="161"/>
    </location>
</feature>
<feature type="transmembrane region" description="Helical" evidence="7">
    <location>
        <begin position="173"/>
        <end position="192"/>
    </location>
</feature>
<keyword evidence="4 7" id="KW-0812">Transmembrane</keyword>
<dbReference type="AlphaFoldDB" id="A0A0W8FQ39"/>
<feature type="transmembrane region" description="Helical" evidence="7">
    <location>
        <begin position="408"/>
        <end position="428"/>
    </location>
</feature>
<dbReference type="FunFam" id="1.20.1250.20:FF:000503">
    <property type="entry name" value="Drug resistance transporter, EmrB/QacA subfamily"/>
    <property type="match status" value="1"/>
</dbReference>
<dbReference type="GO" id="GO:0022857">
    <property type="term" value="F:transmembrane transporter activity"/>
    <property type="evidence" value="ECO:0007669"/>
    <property type="project" value="InterPro"/>
</dbReference>
<evidence type="ECO:0000313" key="9">
    <source>
        <dbReference type="EMBL" id="KUG23034.1"/>
    </source>
</evidence>
<feature type="transmembrane region" description="Helical" evidence="7">
    <location>
        <begin position="302"/>
        <end position="320"/>
    </location>
</feature>
<dbReference type="Gene3D" id="1.20.1250.20">
    <property type="entry name" value="MFS general substrate transporter like domains"/>
    <property type="match status" value="1"/>
</dbReference>
<feature type="transmembrane region" description="Helical" evidence="7">
    <location>
        <begin position="86"/>
        <end position="105"/>
    </location>
</feature>
<keyword evidence="5 7" id="KW-1133">Transmembrane helix</keyword>
<dbReference type="InterPro" id="IPR036259">
    <property type="entry name" value="MFS_trans_sf"/>
</dbReference>
<dbReference type="EMBL" id="LNQE01000925">
    <property type="protein sequence ID" value="KUG23034.1"/>
    <property type="molecule type" value="Genomic_DNA"/>
</dbReference>
<dbReference type="InterPro" id="IPR011701">
    <property type="entry name" value="MFS"/>
</dbReference>
<keyword evidence="2" id="KW-0813">Transport</keyword>
<feature type="transmembrane region" description="Helical" evidence="7">
    <location>
        <begin position="326"/>
        <end position="344"/>
    </location>
</feature>
<dbReference type="InterPro" id="IPR005829">
    <property type="entry name" value="Sugar_transporter_CS"/>
</dbReference>
<evidence type="ECO:0000256" key="5">
    <source>
        <dbReference type="ARBA" id="ARBA00022989"/>
    </source>
</evidence>
<feature type="transmembrane region" description="Helical" evidence="7">
    <location>
        <begin position="377"/>
        <end position="396"/>
    </location>
</feature>
<feature type="transmembrane region" description="Helical" evidence="7">
    <location>
        <begin position="20"/>
        <end position="41"/>
    </location>
</feature>
<keyword evidence="3" id="KW-1003">Cell membrane</keyword>
<accession>A0A0W8FQ39</accession>
<evidence type="ECO:0000256" key="2">
    <source>
        <dbReference type="ARBA" id="ARBA00022448"/>
    </source>
</evidence>
<evidence type="ECO:0000259" key="8">
    <source>
        <dbReference type="PROSITE" id="PS50850"/>
    </source>
</evidence>
<feature type="transmembrane region" description="Helical" evidence="7">
    <location>
        <begin position="198"/>
        <end position="216"/>
    </location>
</feature>
<sequence length="439" mass="46779">MGSAVNVALPAIAKDLSMTALSLSWVATSFILAATMTLIPLGQLADIYGRKRFYVYGGLLFTIASSFCILSPSSFFLIAARAVQGIGGAMIFSTGTAMLVAAYPFEERGKIIGINVAAVYIGLTIGPFVGGLLTQHLGWKFIFLFTAVLGLIITLIATTAIKEKWSAVNGQGFDVNGSVLYAIALFSIIYGLSLLPSLNAMFVIGMGVLCLILFIVHELKSPYPLVDVHLFLNNKVFAFSNLAALINYCATFAVTFLLSLYLQHIKMLTPSQTGSILVAAPVVQALLSPVAGRLSDRLEPQILSSTGMVLTVIGLVQLIFLDSQTSIEYILFCLILLGVGFALFSSPNVNAIMSAVEKKSFGVASATVGTMRLSGQMFSMGITMLVFAVILGDYPISEANTDLLLKSTKFIFAILAVICCVGVFASLARGKMHNGNNNH</sequence>
<dbReference type="SUPFAM" id="SSF103473">
    <property type="entry name" value="MFS general substrate transporter"/>
    <property type="match status" value="1"/>
</dbReference>
<comment type="subcellular location">
    <subcellularLocation>
        <location evidence="1">Cell membrane</location>
        <topology evidence="1">Multi-pass membrane protein</topology>
    </subcellularLocation>
</comment>
<dbReference type="Gene3D" id="1.20.1720.10">
    <property type="entry name" value="Multidrug resistance protein D"/>
    <property type="match status" value="1"/>
</dbReference>
<dbReference type="InterPro" id="IPR020846">
    <property type="entry name" value="MFS_dom"/>
</dbReference>
<evidence type="ECO:0000256" key="1">
    <source>
        <dbReference type="ARBA" id="ARBA00004651"/>
    </source>
</evidence>
<name>A0A0W8FQ39_9ZZZZ</name>
<dbReference type="PROSITE" id="PS50850">
    <property type="entry name" value="MFS"/>
    <property type="match status" value="1"/>
</dbReference>
<dbReference type="Pfam" id="PF07690">
    <property type="entry name" value="MFS_1"/>
    <property type="match status" value="2"/>
</dbReference>
<comment type="caution">
    <text evidence="9">The sequence shown here is derived from an EMBL/GenBank/DDBJ whole genome shotgun (WGS) entry which is preliminary data.</text>
</comment>
<protein>
    <submittedName>
        <fullName evidence="9">Efflux pump antibiotic resistance protein</fullName>
    </submittedName>
</protein>
<dbReference type="GO" id="GO:0005886">
    <property type="term" value="C:plasma membrane"/>
    <property type="evidence" value="ECO:0007669"/>
    <property type="project" value="UniProtKB-SubCell"/>
</dbReference>
<reference evidence="9" key="1">
    <citation type="journal article" date="2015" name="Proc. Natl. Acad. Sci. U.S.A.">
        <title>Networks of energetic and metabolic interactions define dynamics in microbial communities.</title>
        <authorList>
            <person name="Embree M."/>
            <person name="Liu J.K."/>
            <person name="Al-Bassam M.M."/>
            <person name="Zengler K."/>
        </authorList>
    </citation>
    <scope>NUCLEOTIDE SEQUENCE</scope>
</reference>
<feature type="domain" description="Major facilitator superfamily (MFS) profile" evidence="8">
    <location>
        <begin position="1"/>
        <end position="431"/>
    </location>
</feature>
<evidence type="ECO:0000256" key="4">
    <source>
        <dbReference type="ARBA" id="ARBA00022692"/>
    </source>
</evidence>
<feature type="transmembrane region" description="Helical" evidence="7">
    <location>
        <begin position="53"/>
        <end position="80"/>
    </location>
</feature>
<dbReference type="PROSITE" id="PS00216">
    <property type="entry name" value="SUGAR_TRANSPORT_1"/>
    <property type="match status" value="1"/>
</dbReference>
<evidence type="ECO:0000256" key="6">
    <source>
        <dbReference type="ARBA" id="ARBA00023136"/>
    </source>
</evidence>
<keyword evidence="6 7" id="KW-0472">Membrane</keyword>
<feature type="transmembrane region" description="Helical" evidence="7">
    <location>
        <begin position="236"/>
        <end position="261"/>
    </location>
</feature>
<evidence type="ECO:0000256" key="7">
    <source>
        <dbReference type="SAM" id="Phobius"/>
    </source>
</evidence>
<dbReference type="PANTHER" id="PTHR42718:SF46">
    <property type="entry name" value="BLR6921 PROTEIN"/>
    <property type="match status" value="1"/>
</dbReference>